<dbReference type="InterPro" id="IPR035892">
    <property type="entry name" value="C2_domain_sf"/>
</dbReference>
<proteinExistence type="predicted"/>
<protein>
    <recommendedName>
        <fullName evidence="2">C2 domain-containing protein</fullName>
    </recommendedName>
</protein>
<organism evidence="3 4">
    <name type="scientific">Caulochytrium protostelioides</name>
    <dbReference type="NCBI Taxonomy" id="1555241"/>
    <lineage>
        <taxon>Eukaryota</taxon>
        <taxon>Fungi</taxon>
        <taxon>Fungi incertae sedis</taxon>
        <taxon>Chytridiomycota</taxon>
        <taxon>Chytridiomycota incertae sedis</taxon>
        <taxon>Chytridiomycetes</taxon>
        <taxon>Caulochytriales</taxon>
        <taxon>Caulochytriaceae</taxon>
        <taxon>Caulochytrium</taxon>
    </lineage>
</organism>
<reference evidence="4" key="1">
    <citation type="journal article" date="2018" name="Nat. Microbiol.">
        <title>Leveraging single-cell genomics to expand the fungal tree of life.</title>
        <authorList>
            <person name="Ahrendt S.R."/>
            <person name="Quandt C.A."/>
            <person name="Ciobanu D."/>
            <person name="Clum A."/>
            <person name="Salamov A."/>
            <person name="Andreopoulos B."/>
            <person name="Cheng J.F."/>
            <person name="Woyke T."/>
            <person name="Pelin A."/>
            <person name="Henrissat B."/>
            <person name="Reynolds N.K."/>
            <person name="Benny G.L."/>
            <person name="Smith M.E."/>
            <person name="James T.Y."/>
            <person name="Grigoriev I.V."/>
        </authorList>
    </citation>
    <scope>NUCLEOTIDE SEQUENCE [LARGE SCALE GENOMIC DNA]</scope>
    <source>
        <strain evidence="4">ATCC 52028</strain>
    </source>
</reference>
<dbReference type="Proteomes" id="UP000268535">
    <property type="component" value="Unassembled WGS sequence"/>
</dbReference>
<feature type="compositionally biased region" description="Basic and acidic residues" evidence="1">
    <location>
        <begin position="143"/>
        <end position="160"/>
    </location>
</feature>
<feature type="non-terminal residue" evidence="3">
    <location>
        <position position="392"/>
    </location>
</feature>
<name>A0A4P9WT28_9FUNG</name>
<dbReference type="Pfam" id="PF00168">
    <property type="entry name" value="C2"/>
    <property type="match status" value="1"/>
</dbReference>
<feature type="compositionally biased region" description="Low complexity" evidence="1">
    <location>
        <begin position="1"/>
        <end position="23"/>
    </location>
</feature>
<dbReference type="PROSITE" id="PS50004">
    <property type="entry name" value="C2"/>
    <property type="match status" value="1"/>
</dbReference>
<feature type="region of interest" description="Disordered" evidence="1">
    <location>
        <begin position="1"/>
        <end position="187"/>
    </location>
</feature>
<evidence type="ECO:0000259" key="2">
    <source>
        <dbReference type="PROSITE" id="PS50004"/>
    </source>
</evidence>
<feature type="compositionally biased region" description="Low complexity" evidence="1">
    <location>
        <begin position="57"/>
        <end position="100"/>
    </location>
</feature>
<dbReference type="EMBL" id="ML009967">
    <property type="protein sequence ID" value="RKO96421.1"/>
    <property type="molecule type" value="Genomic_DNA"/>
</dbReference>
<accession>A0A4P9WT28</accession>
<evidence type="ECO:0000313" key="3">
    <source>
        <dbReference type="EMBL" id="RKO96421.1"/>
    </source>
</evidence>
<gene>
    <name evidence="3" type="ORF">CAUPRSCDRAFT_11886</name>
</gene>
<dbReference type="InterPro" id="IPR000008">
    <property type="entry name" value="C2_dom"/>
</dbReference>
<dbReference type="SUPFAM" id="SSF49562">
    <property type="entry name" value="C2 domain (Calcium/lipid-binding domain, CaLB)"/>
    <property type="match status" value="1"/>
</dbReference>
<feature type="domain" description="C2" evidence="2">
    <location>
        <begin position="286"/>
        <end position="392"/>
    </location>
</feature>
<sequence>MPAPRRGSGSGPGADASGYSGAPTSGGSSRDASYDDMLASLDDLHHYHQQSHPHPHASPSSSHRAASNQGGRSGGSHTSPPSHPGLLSPRSAYGRGTTTTSGGGGGGASSSSSSFRATDPRRAHLPAAIGDDGRSESSTMVASDDRVRHPIGDDRIRHPIGEGPADPLASPATAPGQPSAGAASNLSKGRALERQLLAESSNAELQAALAPMDPIDERLIVPEYVTALCQVLHADKAVSPTPDDFLTDDGWRRWQDQVNGRLQHVIADLLRLCYVDPPPPPPEPSRASRKAAAADDDADAGGGGGGGDGTVVHLQLKVKQAGGLLAKEGKSRDPYCAIEVGPVADDDVAGGHHDSSSAPREIYMTEVIPGTTNPCWNQHLKIQVTNLTDRVV</sequence>
<dbReference type="AlphaFoldDB" id="A0A4P9WT28"/>
<feature type="region of interest" description="Disordered" evidence="1">
    <location>
        <begin position="275"/>
        <end position="308"/>
    </location>
</feature>
<evidence type="ECO:0000256" key="1">
    <source>
        <dbReference type="SAM" id="MobiDB-lite"/>
    </source>
</evidence>
<dbReference type="Gene3D" id="2.60.40.150">
    <property type="entry name" value="C2 domain"/>
    <property type="match status" value="1"/>
</dbReference>
<evidence type="ECO:0000313" key="4">
    <source>
        <dbReference type="Proteomes" id="UP000268535"/>
    </source>
</evidence>